<dbReference type="PANTHER" id="PTHR22884">
    <property type="entry name" value="SET DOMAIN PROTEINS"/>
    <property type="match status" value="1"/>
</dbReference>
<evidence type="ECO:0000256" key="3">
    <source>
        <dbReference type="ARBA" id="ARBA00022454"/>
    </source>
</evidence>
<dbReference type="AlphaFoldDB" id="A0A8B7MU17"/>
<dbReference type="PROSITE" id="PS51578">
    <property type="entry name" value="SAM_MT43_SET2_2"/>
    <property type="match status" value="1"/>
</dbReference>
<dbReference type="InterPro" id="IPR050777">
    <property type="entry name" value="SET2_Histone-Lys_MeTrsfase"/>
</dbReference>
<dbReference type="RefSeq" id="XP_017698380.2">
    <property type="nucleotide sequence ID" value="XM_017842891.3"/>
</dbReference>
<dbReference type="InterPro" id="IPR047893">
    <property type="entry name" value="ASHR3-like_SET"/>
</dbReference>
<feature type="domain" description="AWS" evidence="11">
    <location>
        <begin position="357"/>
        <end position="402"/>
    </location>
</feature>
<evidence type="ECO:0000259" key="9">
    <source>
        <dbReference type="PROSITE" id="PS50280"/>
    </source>
</evidence>
<dbReference type="SMART" id="SM00570">
    <property type="entry name" value="AWS"/>
    <property type="match status" value="1"/>
</dbReference>
<keyword evidence="3" id="KW-0158">Chromosome</keyword>
<dbReference type="GO" id="GO:0032259">
    <property type="term" value="P:methylation"/>
    <property type="evidence" value="ECO:0007669"/>
    <property type="project" value="UniProtKB-KW"/>
</dbReference>
<dbReference type="KEGG" id="pda:103707458"/>
<dbReference type="SMART" id="SM00508">
    <property type="entry name" value="PostSET"/>
    <property type="match status" value="1"/>
</dbReference>
<gene>
    <name evidence="13" type="primary">LOC103707458</name>
</gene>
<dbReference type="CDD" id="cd19175">
    <property type="entry name" value="SET_ASHR3-like"/>
    <property type="match status" value="1"/>
</dbReference>
<evidence type="ECO:0000259" key="11">
    <source>
        <dbReference type="PROSITE" id="PS51215"/>
    </source>
</evidence>
<dbReference type="Proteomes" id="UP000228380">
    <property type="component" value="Chromosome 1"/>
</dbReference>
<dbReference type="InterPro" id="IPR006560">
    <property type="entry name" value="AWS_dom"/>
</dbReference>
<protein>
    <submittedName>
        <fullName evidence="13">Histone-lysine N-methyltransferase ASHR3-like isoform X2</fullName>
    </submittedName>
</protein>
<sequence>MPAGPPFSRPRLNSVPPSVSLSPSLLPPCEKKGRNKNRRNPPTPDQELNLTRPSLLCLPVPSMTLSSLSAMPDLSNLLLPPPSPPFSSAPTSSSALLPVLQPCDPSCSSSSSRPETLDGDALGCRWSRRLRFPISTRGTCSVLKRERKGGKKASGGMLLAAHVRAWVERKVASGVPERECFLPFLTHAPKLVDCQMCNRCIYPGEEVQCSVKGCRQAFHRMCAKQKIGLPNHKPFKCPQHGCFLCKQKFYWRCVRCTIAAHPKCAPWPEDVNYPTDRPGALICWRHPSDWRLDKEHADPTSDVEEIFSRLPLPYVDEEFNIGSILKDVLENKNEPSPYIHIKRNIYLVKKKRDVAETGVGCTNCRAESTCKDDCECRGLSISCSKACPCSDMCTNRPFRKERKIKIVKTKLCGWGVVALEAMEKGDFVIEYIGEVIDDALCEQRLWDMKHRGDRNFYMCEIRKDFTIDATFKGNASRFLNHSCIPNCKLEKWQVDGETRVGVFASRSIEVGEPLTYDYRFVHFGPMVKCYCGASNCQGYLGSKRKTNQVASIWGCKRKRSVMLTRSSSKQTFV</sequence>
<organism evidence="12 13">
    <name type="scientific">Phoenix dactylifera</name>
    <name type="common">Date palm</name>
    <dbReference type="NCBI Taxonomy" id="42345"/>
    <lineage>
        <taxon>Eukaryota</taxon>
        <taxon>Viridiplantae</taxon>
        <taxon>Streptophyta</taxon>
        <taxon>Embryophyta</taxon>
        <taxon>Tracheophyta</taxon>
        <taxon>Spermatophyta</taxon>
        <taxon>Magnoliopsida</taxon>
        <taxon>Liliopsida</taxon>
        <taxon>Arecaceae</taxon>
        <taxon>Coryphoideae</taxon>
        <taxon>Phoeniceae</taxon>
        <taxon>Phoenix</taxon>
    </lineage>
</organism>
<dbReference type="InterPro" id="IPR001214">
    <property type="entry name" value="SET_dom"/>
</dbReference>
<evidence type="ECO:0000313" key="12">
    <source>
        <dbReference type="Proteomes" id="UP000228380"/>
    </source>
</evidence>
<dbReference type="InterPro" id="IPR046341">
    <property type="entry name" value="SET_dom_sf"/>
</dbReference>
<dbReference type="OrthoDB" id="422362at2759"/>
<dbReference type="InterPro" id="IPR025787">
    <property type="entry name" value="Hist-Lys_N-MeTrfase_SET2_plant"/>
</dbReference>
<evidence type="ECO:0000259" key="10">
    <source>
        <dbReference type="PROSITE" id="PS50868"/>
    </source>
</evidence>
<dbReference type="GO" id="GO:0042054">
    <property type="term" value="F:histone methyltransferase activity"/>
    <property type="evidence" value="ECO:0007669"/>
    <property type="project" value="InterPro"/>
</dbReference>
<keyword evidence="12" id="KW-1185">Reference proteome</keyword>
<evidence type="ECO:0000256" key="2">
    <source>
        <dbReference type="ARBA" id="ARBA00004286"/>
    </source>
</evidence>
<feature type="domain" description="SET" evidence="9">
    <location>
        <begin position="402"/>
        <end position="519"/>
    </location>
</feature>
<dbReference type="InterPro" id="IPR013083">
    <property type="entry name" value="Znf_RING/FYVE/PHD"/>
</dbReference>
<feature type="domain" description="Post-SET" evidence="10">
    <location>
        <begin position="525"/>
        <end position="541"/>
    </location>
</feature>
<dbReference type="GO" id="GO:0005694">
    <property type="term" value="C:chromosome"/>
    <property type="evidence" value="ECO:0007669"/>
    <property type="project" value="UniProtKB-SubCell"/>
</dbReference>
<dbReference type="FunFam" id="2.170.270.10:FF:000043">
    <property type="entry name" value="Histone-lysine N-methyltransferase"/>
    <property type="match status" value="1"/>
</dbReference>
<proteinExistence type="predicted"/>
<dbReference type="PROSITE" id="PS50868">
    <property type="entry name" value="POST_SET"/>
    <property type="match status" value="1"/>
</dbReference>
<dbReference type="PROSITE" id="PS51215">
    <property type="entry name" value="AWS"/>
    <property type="match status" value="1"/>
</dbReference>
<accession>A0A8B7MU17</accession>
<dbReference type="InterPro" id="IPR003616">
    <property type="entry name" value="Post-SET_dom"/>
</dbReference>
<keyword evidence="5" id="KW-0808">Transferase</keyword>
<evidence type="ECO:0000256" key="4">
    <source>
        <dbReference type="ARBA" id="ARBA00022603"/>
    </source>
</evidence>
<dbReference type="SMART" id="SM00317">
    <property type="entry name" value="SET"/>
    <property type="match status" value="1"/>
</dbReference>
<reference evidence="12" key="1">
    <citation type="journal article" date="2019" name="Nat. Commun.">
        <title>Genome-wide association mapping of date palm fruit traits.</title>
        <authorList>
            <person name="Hazzouri K.M."/>
            <person name="Gros-Balthazard M."/>
            <person name="Flowers J.M."/>
            <person name="Copetti D."/>
            <person name="Lemansour A."/>
            <person name="Lebrun M."/>
            <person name="Masmoudi K."/>
            <person name="Ferrand S."/>
            <person name="Dhar M.I."/>
            <person name="Fresquez Z.A."/>
            <person name="Rosas U."/>
            <person name="Zhang J."/>
            <person name="Talag J."/>
            <person name="Lee S."/>
            <person name="Kudrna D."/>
            <person name="Powell R.F."/>
            <person name="Leitch I.J."/>
            <person name="Krueger R.R."/>
            <person name="Wing R.A."/>
            <person name="Amiri K.M.A."/>
            <person name="Purugganan M.D."/>
        </authorList>
    </citation>
    <scope>NUCLEOTIDE SEQUENCE [LARGE SCALE GENOMIC DNA]</scope>
    <source>
        <strain evidence="12">cv. Khalas</strain>
    </source>
</reference>
<evidence type="ECO:0000256" key="1">
    <source>
        <dbReference type="ARBA" id="ARBA00004123"/>
    </source>
</evidence>
<feature type="compositionally biased region" description="Low complexity" evidence="8">
    <location>
        <begin position="9"/>
        <end position="28"/>
    </location>
</feature>
<dbReference type="GO" id="GO:0005634">
    <property type="term" value="C:nucleus"/>
    <property type="evidence" value="ECO:0007669"/>
    <property type="project" value="UniProtKB-SubCell"/>
</dbReference>
<evidence type="ECO:0000313" key="13">
    <source>
        <dbReference type="RefSeq" id="XP_017698380.2"/>
    </source>
</evidence>
<evidence type="ECO:0000256" key="7">
    <source>
        <dbReference type="ARBA" id="ARBA00023242"/>
    </source>
</evidence>
<evidence type="ECO:0000256" key="5">
    <source>
        <dbReference type="ARBA" id="ARBA00022679"/>
    </source>
</evidence>
<reference evidence="13" key="2">
    <citation type="submission" date="2025-08" db="UniProtKB">
        <authorList>
            <consortium name="RefSeq"/>
        </authorList>
    </citation>
    <scope>IDENTIFICATION</scope>
    <source>
        <tissue evidence="13">Young leaves</tissue>
    </source>
</reference>
<keyword evidence="6" id="KW-0949">S-adenosyl-L-methionine</keyword>
<dbReference type="Gene3D" id="3.30.40.10">
    <property type="entry name" value="Zinc/RING finger domain, C3HC4 (zinc finger)"/>
    <property type="match status" value="1"/>
</dbReference>
<dbReference type="GeneID" id="103707458"/>
<dbReference type="Pfam" id="PF00856">
    <property type="entry name" value="SET"/>
    <property type="match status" value="1"/>
</dbReference>
<keyword evidence="7" id="KW-0539">Nucleus</keyword>
<evidence type="ECO:0000256" key="8">
    <source>
        <dbReference type="SAM" id="MobiDB-lite"/>
    </source>
</evidence>
<keyword evidence="4" id="KW-0489">Methyltransferase</keyword>
<comment type="subcellular location">
    <subcellularLocation>
        <location evidence="2">Chromosome</location>
    </subcellularLocation>
    <subcellularLocation>
        <location evidence="1">Nucleus</location>
    </subcellularLocation>
</comment>
<feature type="region of interest" description="Disordered" evidence="8">
    <location>
        <begin position="1"/>
        <end position="50"/>
    </location>
</feature>
<name>A0A8B7MU17_PHODC</name>
<dbReference type="SUPFAM" id="SSF82199">
    <property type="entry name" value="SET domain"/>
    <property type="match status" value="1"/>
</dbReference>
<evidence type="ECO:0000256" key="6">
    <source>
        <dbReference type="ARBA" id="ARBA00022691"/>
    </source>
</evidence>
<dbReference type="Gene3D" id="2.170.270.10">
    <property type="entry name" value="SET domain"/>
    <property type="match status" value="1"/>
</dbReference>
<dbReference type="PROSITE" id="PS50280">
    <property type="entry name" value="SET"/>
    <property type="match status" value="1"/>
</dbReference>